<feature type="transmembrane region" description="Helical" evidence="6">
    <location>
        <begin position="73"/>
        <end position="97"/>
    </location>
</feature>
<feature type="domain" description="ABC transmembrane type-2" evidence="7">
    <location>
        <begin position="38"/>
        <end position="264"/>
    </location>
</feature>
<feature type="transmembrane region" description="Helical" evidence="6">
    <location>
        <begin position="156"/>
        <end position="178"/>
    </location>
</feature>
<protein>
    <recommendedName>
        <fullName evidence="6">Transport permease protein</fullName>
    </recommendedName>
</protein>
<feature type="transmembrane region" description="Helical" evidence="6">
    <location>
        <begin position="117"/>
        <end position="144"/>
    </location>
</feature>
<name>A0ABV9C5T9_9GAMM</name>
<evidence type="ECO:0000259" key="7">
    <source>
        <dbReference type="PROSITE" id="PS51012"/>
    </source>
</evidence>
<dbReference type="PIRSF" id="PIRSF006648">
    <property type="entry name" value="DrrB"/>
    <property type="match status" value="1"/>
</dbReference>
<evidence type="ECO:0000256" key="5">
    <source>
        <dbReference type="ARBA" id="ARBA00023136"/>
    </source>
</evidence>
<dbReference type="PRINTS" id="PR00164">
    <property type="entry name" value="ABC2TRNSPORT"/>
</dbReference>
<dbReference type="EMBL" id="JBHSGA010000020">
    <property type="protein sequence ID" value="MFC4528419.1"/>
    <property type="molecule type" value="Genomic_DNA"/>
</dbReference>
<dbReference type="InterPro" id="IPR000412">
    <property type="entry name" value="ABC_2_transport"/>
</dbReference>
<dbReference type="PANTHER" id="PTHR43229">
    <property type="entry name" value="NODULATION PROTEIN J"/>
    <property type="match status" value="1"/>
</dbReference>
<comment type="caution">
    <text evidence="8">The sequence shown here is derived from an EMBL/GenBank/DDBJ whole genome shotgun (WGS) entry which is preliminary data.</text>
</comment>
<dbReference type="InterPro" id="IPR051784">
    <property type="entry name" value="Nod_factor_ABC_transporter"/>
</dbReference>
<accession>A0ABV9C5T9</accession>
<reference evidence="9" key="1">
    <citation type="journal article" date="2019" name="Int. J. Syst. Evol. Microbiol.">
        <title>The Global Catalogue of Microorganisms (GCM) 10K type strain sequencing project: providing services to taxonomists for standard genome sequencing and annotation.</title>
        <authorList>
            <consortium name="The Broad Institute Genomics Platform"/>
            <consortium name="The Broad Institute Genome Sequencing Center for Infectious Disease"/>
            <person name="Wu L."/>
            <person name="Ma J."/>
        </authorList>
    </citation>
    <scope>NUCLEOTIDE SEQUENCE [LARGE SCALE GENOMIC DNA]</scope>
    <source>
        <strain evidence="9">CCM 4481</strain>
    </source>
</reference>
<comment type="similarity">
    <text evidence="2 6">Belongs to the ABC-2 integral membrane protein family.</text>
</comment>
<proteinExistence type="inferred from homology"/>
<evidence type="ECO:0000256" key="4">
    <source>
        <dbReference type="ARBA" id="ARBA00022989"/>
    </source>
</evidence>
<gene>
    <name evidence="8" type="ORF">ACFO5W_17370</name>
</gene>
<feature type="transmembrane region" description="Helical" evidence="6">
    <location>
        <begin position="43"/>
        <end position="61"/>
    </location>
</feature>
<dbReference type="RefSeq" id="WP_266148257.1">
    <property type="nucleotide sequence ID" value="NZ_CP064028.1"/>
</dbReference>
<evidence type="ECO:0000256" key="6">
    <source>
        <dbReference type="RuleBase" id="RU361157"/>
    </source>
</evidence>
<evidence type="ECO:0000313" key="8">
    <source>
        <dbReference type="EMBL" id="MFC4528419.1"/>
    </source>
</evidence>
<evidence type="ECO:0000256" key="3">
    <source>
        <dbReference type="ARBA" id="ARBA00022692"/>
    </source>
</evidence>
<evidence type="ECO:0000256" key="2">
    <source>
        <dbReference type="ARBA" id="ARBA00007783"/>
    </source>
</evidence>
<dbReference type="Proteomes" id="UP001595961">
    <property type="component" value="Unassembled WGS sequence"/>
</dbReference>
<dbReference type="InterPro" id="IPR047817">
    <property type="entry name" value="ABC2_TM_bact-type"/>
</dbReference>
<organism evidence="8 9">
    <name type="scientific">Dyella halodurans</name>
    <dbReference type="NCBI Taxonomy" id="1920171"/>
    <lineage>
        <taxon>Bacteria</taxon>
        <taxon>Pseudomonadati</taxon>
        <taxon>Pseudomonadota</taxon>
        <taxon>Gammaproteobacteria</taxon>
        <taxon>Lysobacterales</taxon>
        <taxon>Rhodanobacteraceae</taxon>
        <taxon>Dyella</taxon>
    </lineage>
</organism>
<keyword evidence="3 6" id="KW-0812">Transmembrane</keyword>
<comment type="caution">
    <text evidence="6">Lacks conserved residue(s) required for the propagation of feature annotation.</text>
</comment>
<keyword evidence="6" id="KW-0813">Transport</keyword>
<sequence>MATVDAGSTGLIDAGEMPWRRLLAAYVAEARSECLRYLRAPGFLLPVTLFPTMFYLLFGIVMNRGGHADIARYLLASYSVFGVMSPGLFGFGVSLAIERDNGLLTLKRALPMPPGAYLLGKMLMAMLAAGAVVMLLLALAMGLAQVSVAPGQAGQLLLTGMLGVLPFCAMGMFIGTLVKGQGAPGVLNLIYLPMSFLSGLWVPLSMLPATLQHIAPIWPSAHLQALALAAMGLSRAASAWPHVLVLGAYAAVFLLLAARRLRRHG</sequence>
<keyword evidence="6" id="KW-1003">Cell membrane</keyword>
<dbReference type="InterPro" id="IPR013525">
    <property type="entry name" value="ABC2_TM"/>
</dbReference>
<keyword evidence="9" id="KW-1185">Reference proteome</keyword>
<keyword evidence="4 6" id="KW-1133">Transmembrane helix</keyword>
<comment type="subcellular location">
    <subcellularLocation>
        <location evidence="6">Cell inner membrane</location>
        <topology evidence="6">Multi-pass membrane protein</topology>
    </subcellularLocation>
    <subcellularLocation>
        <location evidence="1">Membrane</location>
        <topology evidence="1">Multi-pass membrane protein</topology>
    </subcellularLocation>
</comment>
<evidence type="ECO:0000313" key="9">
    <source>
        <dbReference type="Proteomes" id="UP001595961"/>
    </source>
</evidence>
<keyword evidence="5 6" id="KW-0472">Membrane</keyword>
<dbReference type="Pfam" id="PF12698">
    <property type="entry name" value="ABC2_membrane_3"/>
    <property type="match status" value="1"/>
</dbReference>
<feature type="transmembrane region" description="Helical" evidence="6">
    <location>
        <begin position="239"/>
        <end position="258"/>
    </location>
</feature>
<dbReference type="PANTHER" id="PTHR43229:SF3">
    <property type="entry name" value="ABC-TYPE MULTIDRUG TRANSPORT SYSTEM, PERMEASE COMPONENT"/>
    <property type="match status" value="1"/>
</dbReference>
<dbReference type="PROSITE" id="PS51012">
    <property type="entry name" value="ABC_TM2"/>
    <property type="match status" value="1"/>
</dbReference>
<evidence type="ECO:0000256" key="1">
    <source>
        <dbReference type="ARBA" id="ARBA00004141"/>
    </source>
</evidence>